<dbReference type="GeneID" id="59290036"/>
<accession>A0A8H6FRN5</accession>
<dbReference type="Proteomes" id="UP000578531">
    <property type="component" value="Unassembled WGS sequence"/>
</dbReference>
<keyword evidence="2" id="KW-1185">Reference proteome</keyword>
<evidence type="ECO:0000313" key="2">
    <source>
        <dbReference type="Proteomes" id="UP000578531"/>
    </source>
</evidence>
<gene>
    <name evidence="1" type="ORF">HO173_008380</name>
</gene>
<evidence type="ECO:0000313" key="1">
    <source>
        <dbReference type="EMBL" id="KAF6233448.1"/>
    </source>
</evidence>
<dbReference type="EMBL" id="JACCJC010000038">
    <property type="protein sequence ID" value="KAF6233448.1"/>
    <property type="molecule type" value="Genomic_DNA"/>
</dbReference>
<comment type="caution">
    <text evidence="1">The sequence shown here is derived from an EMBL/GenBank/DDBJ whole genome shotgun (WGS) entry which is preliminary data.</text>
</comment>
<reference evidence="1 2" key="1">
    <citation type="journal article" date="2020" name="Genomics">
        <title>Complete, high-quality genomes from long-read metagenomic sequencing of two wolf lichen thalli reveals enigmatic genome architecture.</title>
        <authorList>
            <person name="McKenzie S.K."/>
            <person name="Walston R.F."/>
            <person name="Allen J.L."/>
        </authorList>
    </citation>
    <scope>NUCLEOTIDE SEQUENCE [LARGE SCALE GENOMIC DNA]</scope>
    <source>
        <strain evidence="1">WasteWater2</strain>
    </source>
</reference>
<dbReference type="RefSeq" id="XP_037162866.1">
    <property type="nucleotide sequence ID" value="XM_037310280.1"/>
</dbReference>
<proteinExistence type="predicted"/>
<dbReference type="AlphaFoldDB" id="A0A8H6FRN5"/>
<dbReference type="OrthoDB" id="10399552at2759"/>
<sequence length="216" mass="24076">MPSSNVNLHKFLDRAADFGVEEARCLVEEAKILWPTLSLDAPNVLALWKGLRGSKESILPYKRLSAFFALGSKRLNARAAEWKQEDILPTIVHGIIADIAIVLAHDSEPTSSSPELTPSMWAELFMSLTRIGEELVDYNNRHMAAIKDANGPQAMGDTLEVIAATFARRSDVDSCKMWMDQIARYMYVAMNSKNEELGKQLEKIVGVLKTLELNAQ</sequence>
<organism evidence="1 2">
    <name type="scientific">Letharia columbiana</name>
    <dbReference type="NCBI Taxonomy" id="112416"/>
    <lineage>
        <taxon>Eukaryota</taxon>
        <taxon>Fungi</taxon>
        <taxon>Dikarya</taxon>
        <taxon>Ascomycota</taxon>
        <taxon>Pezizomycotina</taxon>
        <taxon>Lecanoromycetes</taxon>
        <taxon>OSLEUM clade</taxon>
        <taxon>Lecanoromycetidae</taxon>
        <taxon>Lecanorales</taxon>
        <taxon>Lecanorineae</taxon>
        <taxon>Parmeliaceae</taxon>
        <taxon>Letharia</taxon>
    </lineage>
</organism>
<protein>
    <submittedName>
        <fullName evidence="1">Uncharacterized protein</fullName>
    </submittedName>
</protein>
<name>A0A8H6FRN5_9LECA</name>